<protein>
    <submittedName>
        <fullName evidence="1">Toprim domain-containing protein</fullName>
    </submittedName>
</protein>
<sequence>MQSYEIVHLYLDNDGAGDKFTTTARTSNSLQFFDERSLYSGYKDLNDWHRHIGLRMPQDK</sequence>
<name>A0ABS9SI27_9BACT</name>
<evidence type="ECO:0000313" key="2">
    <source>
        <dbReference type="Proteomes" id="UP001202248"/>
    </source>
</evidence>
<evidence type="ECO:0000313" key="1">
    <source>
        <dbReference type="EMBL" id="MCH5598017.1"/>
    </source>
</evidence>
<keyword evidence="2" id="KW-1185">Reference proteome</keyword>
<proteinExistence type="predicted"/>
<dbReference type="RefSeq" id="WP_240827366.1">
    <property type="nucleotide sequence ID" value="NZ_JAKWBL010000001.1"/>
</dbReference>
<reference evidence="1 2" key="1">
    <citation type="submission" date="2022-02" db="EMBL/GenBank/DDBJ databases">
        <authorList>
            <person name="Min J."/>
        </authorList>
    </citation>
    <scope>NUCLEOTIDE SEQUENCE [LARGE SCALE GENOMIC DNA]</scope>
    <source>
        <strain evidence="1 2">GR10-1</strain>
    </source>
</reference>
<accession>A0ABS9SI27</accession>
<gene>
    <name evidence="1" type="ORF">MKP09_08900</name>
</gene>
<dbReference type="EMBL" id="JAKWBL010000001">
    <property type="protein sequence ID" value="MCH5598017.1"/>
    <property type="molecule type" value="Genomic_DNA"/>
</dbReference>
<comment type="caution">
    <text evidence="1">The sequence shown here is derived from an EMBL/GenBank/DDBJ whole genome shotgun (WGS) entry which is preliminary data.</text>
</comment>
<dbReference type="Proteomes" id="UP001202248">
    <property type="component" value="Unassembled WGS sequence"/>
</dbReference>
<organism evidence="1 2">
    <name type="scientific">Niabella ginsengisoli</name>
    <dbReference type="NCBI Taxonomy" id="522298"/>
    <lineage>
        <taxon>Bacteria</taxon>
        <taxon>Pseudomonadati</taxon>
        <taxon>Bacteroidota</taxon>
        <taxon>Chitinophagia</taxon>
        <taxon>Chitinophagales</taxon>
        <taxon>Chitinophagaceae</taxon>
        <taxon>Niabella</taxon>
    </lineage>
</organism>